<dbReference type="CDD" id="cd24053">
    <property type="entry name" value="ASKHA_NBD_EcPPX-GppA-like"/>
    <property type="match status" value="1"/>
</dbReference>
<keyword evidence="3" id="KW-1185">Reference proteome</keyword>
<comment type="caution">
    <text evidence="2">The sequence shown here is derived from an EMBL/GenBank/DDBJ whole genome shotgun (WGS) entry which is preliminary data.</text>
</comment>
<evidence type="ECO:0000313" key="2">
    <source>
        <dbReference type="EMBL" id="MFC4622033.1"/>
    </source>
</evidence>
<dbReference type="InterPro" id="IPR003695">
    <property type="entry name" value="Ppx_GppA_N"/>
</dbReference>
<dbReference type="Gene3D" id="3.30.420.40">
    <property type="match status" value="1"/>
</dbReference>
<feature type="domain" description="Ppx/GppA phosphatase N-terminal" evidence="1">
    <location>
        <begin position="39"/>
        <end position="300"/>
    </location>
</feature>
<gene>
    <name evidence="2" type="ORF">ACFO3A_07350</name>
</gene>
<dbReference type="InterPro" id="IPR043129">
    <property type="entry name" value="ATPase_NBD"/>
</dbReference>
<dbReference type="SUPFAM" id="SSF53067">
    <property type="entry name" value="Actin-like ATPase domain"/>
    <property type="match status" value="2"/>
</dbReference>
<dbReference type="EMBL" id="JBHSEW010000005">
    <property type="protein sequence ID" value="MFC4622033.1"/>
    <property type="molecule type" value="Genomic_DNA"/>
</dbReference>
<accession>A0ABV9GVJ9</accession>
<reference evidence="3" key="1">
    <citation type="journal article" date="2019" name="Int. J. Syst. Evol. Microbiol.">
        <title>The Global Catalogue of Microorganisms (GCM) 10K type strain sequencing project: providing services to taxonomists for standard genome sequencing and annotation.</title>
        <authorList>
            <consortium name="The Broad Institute Genomics Platform"/>
            <consortium name="The Broad Institute Genome Sequencing Center for Infectious Disease"/>
            <person name="Wu L."/>
            <person name="Ma J."/>
        </authorList>
    </citation>
    <scope>NUCLEOTIDE SEQUENCE [LARGE SCALE GENOMIC DNA]</scope>
    <source>
        <strain evidence="3">JCM 11650</strain>
    </source>
</reference>
<sequence>MGQPTMIAAIDLGSNSFRLEIGYFQPQGFMRTHYLKRTLRQGACLQGGALSPAALEVGWACLAEFGQLLRRYQVTRARAVATQTLREASNSPLFVREGSRLLGVPIDIISGEQEAALIYRGVASQLPVSDDRRLIMDLGGRSTELALGQGVQAQQLVSYPLGSVLWTGRFFADGALTAPAFAQAEAAACAVLADAPSRFAPGSWDCAYASAGTATAVSDVLAAHGKGASPITREDLFWLREQLLRCGRIQRLALPGLRADKAPVVAGGLSVLLATFHTLQLQAMVPAQGALRIGVLHSLLDGPDAGR</sequence>
<protein>
    <recommendedName>
        <fullName evidence="1">Ppx/GppA phosphatase N-terminal domain-containing protein</fullName>
    </recommendedName>
</protein>
<dbReference type="InterPro" id="IPR050273">
    <property type="entry name" value="GppA/Ppx_hydrolase"/>
</dbReference>
<evidence type="ECO:0000313" key="3">
    <source>
        <dbReference type="Proteomes" id="UP001595967"/>
    </source>
</evidence>
<organism evidence="2 3">
    <name type="scientific">Comamonas nitrativorans</name>
    <dbReference type="NCBI Taxonomy" id="108437"/>
    <lineage>
        <taxon>Bacteria</taxon>
        <taxon>Pseudomonadati</taxon>
        <taxon>Pseudomonadota</taxon>
        <taxon>Betaproteobacteria</taxon>
        <taxon>Burkholderiales</taxon>
        <taxon>Comamonadaceae</taxon>
        <taxon>Comamonas</taxon>
    </lineage>
</organism>
<dbReference type="Gene3D" id="3.30.420.150">
    <property type="entry name" value="Exopolyphosphatase. Domain 2"/>
    <property type="match status" value="1"/>
</dbReference>
<evidence type="ECO:0000259" key="1">
    <source>
        <dbReference type="Pfam" id="PF02541"/>
    </source>
</evidence>
<proteinExistence type="predicted"/>
<dbReference type="Proteomes" id="UP001595967">
    <property type="component" value="Unassembled WGS sequence"/>
</dbReference>
<dbReference type="PANTHER" id="PTHR30005:SF0">
    <property type="entry name" value="RETROGRADE REGULATION PROTEIN 2"/>
    <property type="match status" value="1"/>
</dbReference>
<name>A0ABV9GVJ9_9BURK</name>
<dbReference type="PANTHER" id="PTHR30005">
    <property type="entry name" value="EXOPOLYPHOSPHATASE"/>
    <property type="match status" value="1"/>
</dbReference>
<dbReference type="RefSeq" id="WP_377725289.1">
    <property type="nucleotide sequence ID" value="NZ_JBHSEW010000005.1"/>
</dbReference>
<dbReference type="Pfam" id="PF02541">
    <property type="entry name" value="Ppx-GppA"/>
    <property type="match status" value="1"/>
</dbReference>